<name>A0ABQ5AQ15_9ASTR</name>
<evidence type="ECO:0000313" key="1">
    <source>
        <dbReference type="EMBL" id="GJT04776.1"/>
    </source>
</evidence>
<dbReference type="Proteomes" id="UP001151760">
    <property type="component" value="Unassembled WGS sequence"/>
</dbReference>
<accession>A0ABQ5AQ15</accession>
<evidence type="ECO:0000313" key="2">
    <source>
        <dbReference type="Proteomes" id="UP001151760"/>
    </source>
</evidence>
<organism evidence="1 2">
    <name type="scientific">Tanacetum coccineum</name>
    <dbReference type="NCBI Taxonomy" id="301880"/>
    <lineage>
        <taxon>Eukaryota</taxon>
        <taxon>Viridiplantae</taxon>
        <taxon>Streptophyta</taxon>
        <taxon>Embryophyta</taxon>
        <taxon>Tracheophyta</taxon>
        <taxon>Spermatophyta</taxon>
        <taxon>Magnoliopsida</taxon>
        <taxon>eudicotyledons</taxon>
        <taxon>Gunneridae</taxon>
        <taxon>Pentapetalae</taxon>
        <taxon>asterids</taxon>
        <taxon>campanulids</taxon>
        <taxon>Asterales</taxon>
        <taxon>Asteraceae</taxon>
        <taxon>Asteroideae</taxon>
        <taxon>Anthemideae</taxon>
        <taxon>Anthemidinae</taxon>
        <taxon>Tanacetum</taxon>
    </lineage>
</organism>
<protein>
    <submittedName>
        <fullName evidence="1">Uncharacterized protein</fullName>
    </submittedName>
</protein>
<reference evidence="1" key="2">
    <citation type="submission" date="2022-01" db="EMBL/GenBank/DDBJ databases">
        <authorList>
            <person name="Yamashiro T."/>
            <person name="Shiraishi A."/>
            <person name="Satake H."/>
            <person name="Nakayama K."/>
        </authorList>
    </citation>
    <scope>NUCLEOTIDE SEQUENCE</scope>
</reference>
<reference evidence="1" key="1">
    <citation type="journal article" date="2022" name="Int. J. Mol. Sci.">
        <title>Draft Genome of Tanacetum Coccineum: Genomic Comparison of Closely Related Tanacetum-Family Plants.</title>
        <authorList>
            <person name="Yamashiro T."/>
            <person name="Shiraishi A."/>
            <person name="Nakayama K."/>
            <person name="Satake H."/>
        </authorList>
    </citation>
    <scope>NUCLEOTIDE SEQUENCE</scope>
</reference>
<dbReference type="EMBL" id="BQNB010012534">
    <property type="protein sequence ID" value="GJT04776.1"/>
    <property type="molecule type" value="Genomic_DNA"/>
</dbReference>
<comment type="caution">
    <text evidence="1">The sequence shown here is derived from an EMBL/GenBank/DDBJ whole genome shotgun (WGS) entry which is preliminary data.</text>
</comment>
<keyword evidence="2" id="KW-1185">Reference proteome</keyword>
<sequence>MADMVEANHALEERLDKQGNRLYNLENLDIPHKVSQVVDEIVTKAVDWAMQAPLRACFRDLPVVDIKEILQQRIFKDRSYETYEDHQNLYEALQKSLERDYSDQL</sequence>
<proteinExistence type="predicted"/>
<gene>
    <name evidence="1" type="ORF">Tco_0839238</name>
</gene>